<evidence type="ECO:0000259" key="6">
    <source>
        <dbReference type="PROSITE" id="PS50178"/>
    </source>
</evidence>
<dbReference type="GO" id="GO:0005811">
    <property type="term" value="C:lipid droplet"/>
    <property type="evidence" value="ECO:0007669"/>
    <property type="project" value="TreeGrafter"/>
</dbReference>
<protein>
    <submittedName>
        <fullName evidence="7">Zinc finger FYVE domain-containing protein 1</fullName>
    </submittedName>
</protein>
<dbReference type="GO" id="GO:0008270">
    <property type="term" value="F:zinc ion binding"/>
    <property type="evidence" value="ECO:0007669"/>
    <property type="project" value="UniProtKB-KW"/>
</dbReference>
<dbReference type="Pfam" id="PF01363">
    <property type="entry name" value="FYVE"/>
    <property type="match status" value="2"/>
</dbReference>
<evidence type="ECO:0000256" key="4">
    <source>
        <dbReference type="PROSITE-ProRule" id="PRU00091"/>
    </source>
</evidence>
<dbReference type="SMART" id="SM00064">
    <property type="entry name" value="FYVE"/>
    <property type="match status" value="2"/>
</dbReference>
<feature type="domain" description="FYVE-type" evidence="6">
    <location>
        <begin position="860"/>
        <end position="922"/>
    </location>
</feature>
<dbReference type="Proteomes" id="UP001152320">
    <property type="component" value="Chromosome 3"/>
</dbReference>
<dbReference type="InterPro" id="IPR027417">
    <property type="entry name" value="P-loop_NTPase"/>
</dbReference>
<comment type="caution">
    <text evidence="7">The sequence shown here is derived from an EMBL/GenBank/DDBJ whole genome shotgun (WGS) entry which is preliminary data.</text>
</comment>
<dbReference type="GO" id="GO:0043325">
    <property type="term" value="F:phosphatidylinositol-3,4-bisphosphate binding"/>
    <property type="evidence" value="ECO:0007669"/>
    <property type="project" value="TreeGrafter"/>
</dbReference>
<evidence type="ECO:0000256" key="3">
    <source>
        <dbReference type="ARBA" id="ARBA00022833"/>
    </source>
</evidence>
<feature type="region of interest" description="Disordered" evidence="5">
    <location>
        <begin position="356"/>
        <end position="398"/>
    </location>
</feature>
<dbReference type="InterPro" id="IPR011011">
    <property type="entry name" value="Znf_FYVE_PHD"/>
</dbReference>
<dbReference type="EMBL" id="JAIZAY010000003">
    <property type="protein sequence ID" value="KAJ8045341.1"/>
    <property type="molecule type" value="Genomic_DNA"/>
</dbReference>
<reference evidence="7" key="1">
    <citation type="submission" date="2021-10" db="EMBL/GenBank/DDBJ databases">
        <title>Tropical sea cucumber genome reveals ecological adaptation and Cuvierian tubules defense mechanism.</title>
        <authorList>
            <person name="Chen T."/>
        </authorList>
    </citation>
    <scope>NUCLEOTIDE SEQUENCE</scope>
    <source>
        <strain evidence="7">Nanhai2018</strain>
        <tissue evidence="7">Muscle</tissue>
    </source>
</reference>
<keyword evidence="8" id="KW-1185">Reference proteome</keyword>
<keyword evidence="3" id="KW-0862">Zinc</keyword>
<evidence type="ECO:0000256" key="5">
    <source>
        <dbReference type="SAM" id="MobiDB-lite"/>
    </source>
</evidence>
<dbReference type="InterPro" id="IPR042427">
    <property type="entry name" value="ZFYV1"/>
</dbReference>
<dbReference type="SUPFAM" id="SSF52540">
    <property type="entry name" value="P-loop containing nucleoside triphosphate hydrolases"/>
    <property type="match status" value="1"/>
</dbReference>
<dbReference type="Gene3D" id="3.40.50.300">
    <property type="entry name" value="P-loop containing nucleotide triphosphate hydrolases"/>
    <property type="match status" value="1"/>
</dbReference>
<dbReference type="GO" id="GO:0140042">
    <property type="term" value="P:lipid droplet formation"/>
    <property type="evidence" value="ECO:0007669"/>
    <property type="project" value="TreeGrafter"/>
</dbReference>
<dbReference type="PANTHER" id="PTHR46624">
    <property type="entry name" value="AGAP002036-PA"/>
    <property type="match status" value="1"/>
</dbReference>
<dbReference type="PROSITE" id="PS50178">
    <property type="entry name" value="ZF_FYVE"/>
    <property type="match status" value="2"/>
</dbReference>
<gene>
    <name evidence="7" type="ORF">HOLleu_08332</name>
</gene>
<dbReference type="SUPFAM" id="SSF57903">
    <property type="entry name" value="FYVE/PHD zinc finger"/>
    <property type="match status" value="2"/>
</dbReference>
<evidence type="ECO:0000313" key="8">
    <source>
        <dbReference type="Proteomes" id="UP001152320"/>
    </source>
</evidence>
<organism evidence="7 8">
    <name type="scientific">Holothuria leucospilota</name>
    <name type="common">Black long sea cucumber</name>
    <name type="synonym">Mertensiothuria leucospilota</name>
    <dbReference type="NCBI Taxonomy" id="206669"/>
    <lineage>
        <taxon>Eukaryota</taxon>
        <taxon>Metazoa</taxon>
        <taxon>Echinodermata</taxon>
        <taxon>Eleutherozoa</taxon>
        <taxon>Echinozoa</taxon>
        <taxon>Holothuroidea</taxon>
        <taxon>Aspidochirotacea</taxon>
        <taxon>Aspidochirotida</taxon>
        <taxon>Holothuriidae</taxon>
        <taxon>Holothuria</taxon>
    </lineage>
</organism>
<dbReference type="InterPro" id="IPR013083">
    <property type="entry name" value="Znf_RING/FYVE/PHD"/>
</dbReference>
<dbReference type="InterPro" id="IPR000306">
    <property type="entry name" value="Znf_FYVE"/>
</dbReference>
<keyword evidence="1" id="KW-0479">Metal-binding</keyword>
<dbReference type="GO" id="GO:0005545">
    <property type="term" value="F:1-phosphatidylinositol binding"/>
    <property type="evidence" value="ECO:0007669"/>
    <property type="project" value="TreeGrafter"/>
</dbReference>
<dbReference type="GO" id="GO:0003924">
    <property type="term" value="F:GTPase activity"/>
    <property type="evidence" value="ECO:0007669"/>
    <property type="project" value="InterPro"/>
</dbReference>
<feature type="compositionally biased region" description="Polar residues" evidence="5">
    <location>
        <begin position="356"/>
        <end position="368"/>
    </location>
</feature>
<dbReference type="Pfam" id="PF02263">
    <property type="entry name" value="GBP"/>
    <property type="match status" value="1"/>
</dbReference>
<dbReference type="AlphaFoldDB" id="A0A9Q1CHD8"/>
<dbReference type="GO" id="GO:0005547">
    <property type="term" value="F:phosphatidylinositol-3,4,5-trisphosphate binding"/>
    <property type="evidence" value="ECO:0007669"/>
    <property type="project" value="TreeGrafter"/>
</dbReference>
<dbReference type="Gene3D" id="3.30.40.10">
    <property type="entry name" value="Zinc/RING finger domain, C3HC4 (zinc finger)"/>
    <property type="match status" value="2"/>
</dbReference>
<dbReference type="InterPro" id="IPR017455">
    <property type="entry name" value="Znf_FYVE-rel"/>
</dbReference>
<evidence type="ECO:0000256" key="2">
    <source>
        <dbReference type="ARBA" id="ARBA00022771"/>
    </source>
</evidence>
<proteinExistence type="predicted"/>
<accession>A0A9Q1CHD8</accession>
<keyword evidence="2 4" id="KW-0863">Zinc-finger</keyword>
<evidence type="ECO:0000313" key="7">
    <source>
        <dbReference type="EMBL" id="KAJ8045341.1"/>
    </source>
</evidence>
<sequence>MDVRRRTGASIQVQTGSKRICQERLSCESATAEFECRECGTRQCGVCEEKLHSASIKLGSHSRTKIEPVSYVDGVRLCGMWCFPYNSAEFSCIECKTLFCPECNRAFHRGKLSKHHRARLPRPSKPSSETLESETPAEGAGINGLSSILSESPDLDPFLDALPPPLTVLPPSHPNLDRICTEIKEKHSFEDSEEDFISLETNNGSRQPILLESDSVLPEVAQKSELNQSQEEFLSLESNTKNSLDFLSGHFGGVGLQPKTDINNQVSEELSPFGDTEKSPQILSETNVLDKSLPEIEDPVMEFTMSRGMQASSNSDIGQLIIPDEYPRMDRGTGFAEKASTGVSPSTEESLLVLQNVSLNTTPPSSLESDPGRSRRKKEAVVRGMPRSPTSSMTEETEALKDVSLHPLSKYKQGFLLVNENEELQVKSSEELLQKLGCPEKCLVKVVSIFGNTGDGKSYTLNHSFFGGQEVFCTSDTQQSCTIGVWAAYHSETNVVAIDTEGLLGTSSNENRRMRLLLKILAISDVVIYRTRAERLGRDMFQFLGDASKAFVKHFSRELEAAMTKIGMKSGGLSSLGPAVVVFHETQHTKPLGEEGDIQPADTLLQKQFEDMGSSMTAFRSLQYIGIQTVQPPTSFKKITSAILKHIQDTAVRSPRSPNVVYQALKVLNNRFSGTITANLPPTFPDEYFTCPERCLSCDARCVHTMNHTEKQHHRADSMCKYQHQFDNRVFLCMACSDKDGKKREVVPKTCSSNDSSWLGLMKYAWSGYVLECPKCGIIYRSRERWYGNEEPNVSAVRTEIRHIWTGDNIALQGTHNAARKLVDGISTVVDTISSVSAKPTKVMSQWMSDQIAPPYWRPNAEIVLCKICRMNFAEHEEPIHHCRACGEGICDNCSQNKMPVPERGWGETPVRVCDHCYKKKQESNESMNGNVSPDEQPVTARMVGEVMHTTISTLGSAVSYPLGYMVDVARPAYWIPDHEITDCVCCKEKFGPKLRIHHCRLCGKGVCDNCSQKRRPVPSRGWDTPVRVCDICGKREDPL</sequence>
<dbReference type="CDD" id="cd15734">
    <property type="entry name" value="FYVE_ZFYV1"/>
    <property type="match status" value="1"/>
</dbReference>
<name>A0A9Q1CHD8_HOLLE</name>
<dbReference type="PANTHER" id="PTHR46624:SF4">
    <property type="entry name" value="FYVE-TYPE DOMAIN-CONTAINING PROTEIN"/>
    <property type="match status" value="1"/>
</dbReference>
<dbReference type="OrthoDB" id="68108at2759"/>
<dbReference type="CDD" id="cd19757">
    <property type="entry name" value="Bbox1"/>
    <property type="match status" value="1"/>
</dbReference>
<feature type="region of interest" description="Disordered" evidence="5">
    <location>
        <begin position="114"/>
        <end position="146"/>
    </location>
</feature>
<evidence type="ECO:0000256" key="1">
    <source>
        <dbReference type="ARBA" id="ARBA00022723"/>
    </source>
</evidence>
<feature type="domain" description="FYVE-type" evidence="6">
    <location>
        <begin position="978"/>
        <end position="1038"/>
    </location>
</feature>
<dbReference type="GO" id="GO:0005525">
    <property type="term" value="F:GTP binding"/>
    <property type="evidence" value="ECO:0007669"/>
    <property type="project" value="InterPro"/>
</dbReference>
<dbReference type="InterPro" id="IPR015894">
    <property type="entry name" value="Guanylate-bd_N"/>
</dbReference>
<dbReference type="GO" id="GO:0032266">
    <property type="term" value="F:phosphatidylinositol-3-phosphate binding"/>
    <property type="evidence" value="ECO:0007669"/>
    <property type="project" value="TreeGrafter"/>
</dbReference>